<proteinExistence type="inferred from homology"/>
<dbReference type="Proteomes" id="UP000824782">
    <property type="component" value="Unassembled WGS sequence"/>
</dbReference>
<dbReference type="GO" id="GO:0006805">
    <property type="term" value="P:xenobiotic metabolic process"/>
    <property type="evidence" value="ECO:0007669"/>
    <property type="project" value="TreeGrafter"/>
</dbReference>
<dbReference type="GO" id="GO:0005506">
    <property type="term" value="F:iron ion binding"/>
    <property type="evidence" value="ECO:0007669"/>
    <property type="project" value="InterPro"/>
</dbReference>
<evidence type="ECO:0000256" key="2">
    <source>
        <dbReference type="ARBA" id="ARBA00010617"/>
    </source>
</evidence>
<comment type="caution">
    <text evidence="6">The sequence shown here is derived from an EMBL/GenBank/DDBJ whole genome shotgun (WGS) entry which is preliminary data.</text>
</comment>
<keyword evidence="5" id="KW-0812">Transmembrane</keyword>
<dbReference type="SUPFAM" id="SSF48264">
    <property type="entry name" value="Cytochrome P450"/>
    <property type="match status" value="1"/>
</dbReference>
<evidence type="ECO:0000256" key="3">
    <source>
        <dbReference type="ARBA" id="ARBA00022723"/>
    </source>
</evidence>
<protein>
    <recommendedName>
        <fullName evidence="8">Cytochrome P450</fullName>
    </recommendedName>
</protein>
<dbReference type="PANTHER" id="PTHR24300:SF394">
    <property type="entry name" value="CYTOCHROME P450 2H2"/>
    <property type="match status" value="1"/>
</dbReference>
<dbReference type="GO" id="GO:0019373">
    <property type="term" value="P:epoxygenase P450 pathway"/>
    <property type="evidence" value="ECO:0007669"/>
    <property type="project" value="TreeGrafter"/>
</dbReference>
<dbReference type="InterPro" id="IPR036396">
    <property type="entry name" value="Cyt_P450_sf"/>
</dbReference>
<dbReference type="InterPro" id="IPR001128">
    <property type="entry name" value="Cyt_P450"/>
</dbReference>
<dbReference type="GO" id="GO:0020037">
    <property type="term" value="F:heme binding"/>
    <property type="evidence" value="ECO:0007669"/>
    <property type="project" value="InterPro"/>
</dbReference>
<dbReference type="EMBL" id="WNYA01024111">
    <property type="protein sequence ID" value="KAG8538079.1"/>
    <property type="molecule type" value="Genomic_DNA"/>
</dbReference>
<dbReference type="Gene3D" id="1.10.630.10">
    <property type="entry name" value="Cytochrome P450"/>
    <property type="match status" value="1"/>
</dbReference>
<gene>
    <name evidence="6" type="ORF">GDO81_023334</name>
</gene>
<feature type="non-terminal residue" evidence="6">
    <location>
        <position position="108"/>
    </location>
</feature>
<accession>A0AAV6YSA4</accession>
<dbReference type="GO" id="GO:0005737">
    <property type="term" value="C:cytoplasm"/>
    <property type="evidence" value="ECO:0007669"/>
    <property type="project" value="TreeGrafter"/>
</dbReference>
<keyword evidence="5" id="KW-0472">Membrane</keyword>
<dbReference type="PANTHER" id="PTHR24300">
    <property type="entry name" value="CYTOCHROME P450 508A4-RELATED"/>
    <property type="match status" value="1"/>
</dbReference>
<sequence>MALSIAATLLLTTGVTLLIYLIKWWHGVKQKNLPPGPTPLPILGNVFQISTTEMPQSLVKLSEKYGPVYTIYMSNLRSIILIGYDAVKEALVDRSDAFTDRGDTGTGE</sequence>
<dbReference type="AlphaFoldDB" id="A0AAV6YSA4"/>
<evidence type="ECO:0000256" key="1">
    <source>
        <dbReference type="ARBA" id="ARBA00001971"/>
    </source>
</evidence>
<dbReference type="GO" id="GO:0016712">
    <property type="term" value="F:oxidoreductase activity, acting on paired donors, with incorporation or reduction of molecular oxygen, reduced flavin or flavoprotein as one donor, and incorporation of one atom of oxygen"/>
    <property type="evidence" value="ECO:0007669"/>
    <property type="project" value="TreeGrafter"/>
</dbReference>
<keyword evidence="7" id="KW-1185">Reference proteome</keyword>
<keyword evidence="3" id="KW-0479">Metal-binding</keyword>
<comment type="similarity">
    <text evidence="2">Belongs to the cytochrome P450 family.</text>
</comment>
<evidence type="ECO:0008006" key="8">
    <source>
        <dbReference type="Google" id="ProtNLM"/>
    </source>
</evidence>
<reference evidence="6" key="1">
    <citation type="thesis" date="2020" institute="ProQuest LLC" country="789 East Eisenhower Parkway, Ann Arbor, MI, USA">
        <title>Comparative Genomics and Chromosome Evolution.</title>
        <authorList>
            <person name="Mudd A.B."/>
        </authorList>
    </citation>
    <scope>NUCLEOTIDE SEQUENCE</scope>
    <source>
        <strain evidence="6">237g6f4</strain>
        <tissue evidence="6">Blood</tissue>
    </source>
</reference>
<dbReference type="GO" id="GO:0008392">
    <property type="term" value="F:arachidonate epoxygenase activity"/>
    <property type="evidence" value="ECO:0007669"/>
    <property type="project" value="TreeGrafter"/>
</dbReference>
<dbReference type="InterPro" id="IPR002401">
    <property type="entry name" value="Cyt_P450_E_grp-I"/>
</dbReference>
<comment type="cofactor">
    <cofactor evidence="1">
        <name>heme</name>
        <dbReference type="ChEBI" id="CHEBI:30413"/>
    </cofactor>
</comment>
<dbReference type="Pfam" id="PF00067">
    <property type="entry name" value="p450"/>
    <property type="match status" value="1"/>
</dbReference>
<dbReference type="InterPro" id="IPR050182">
    <property type="entry name" value="Cytochrome_P450_fam2"/>
</dbReference>
<keyword evidence="5" id="KW-1133">Transmembrane helix</keyword>
<evidence type="ECO:0000256" key="4">
    <source>
        <dbReference type="ARBA" id="ARBA00023004"/>
    </source>
</evidence>
<evidence type="ECO:0000256" key="5">
    <source>
        <dbReference type="SAM" id="Phobius"/>
    </source>
</evidence>
<organism evidence="6 7">
    <name type="scientific">Engystomops pustulosus</name>
    <name type="common">Tungara frog</name>
    <name type="synonym">Physalaemus pustulosus</name>
    <dbReference type="NCBI Taxonomy" id="76066"/>
    <lineage>
        <taxon>Eukaryota</taxon>
        <taxon>Metazoa</taxon>
        <taxon>Chordata</taxon>
        <taxon>Craniata</taxon>
        <taxon>Vertebrata</taxon>
        <taxon>Euteleostomi</taxon>
        <taxon>Amphibia</taxon>
        <taxon>Batrachia</taxon>
        <taxon>Anura</taxon>
        <taxon>Neobatrachia</taxon>
        <taxon>Hyloidea</taxon>
        <taxon>Leptodactylidae</taxon>
        <taxon>Leiuperinae</taxon>
        <taxon>Engystomops</taxon>
    </lineage>
</organism>
<evidence type="ECO:0000313" key="7">
    <source>
        <dbReference type="Proteomes" id="UP000824782"/>
    </source>
</evidence>
<evidence type="ECO:0000313" key="6">
    <source>
        <dbReference type="EMBL" id="KAG8538079.1"/>
    </source>
</evidence>
<name>A0AAV6YSA4_ENGPU</name>
<dbReference type="PRINTS" id="PR00463">
    <property type="entry name" value="EP450I"/>
</dbReference>
<keyword evidence="4" id="KW-0408">Iron</keyword>
<feature type="transmembrane region" description="Helical" evidence="5">
    <location>
        <begin position="6"/>
        <end position="25"/>
    </location>
</feature>